<evidence type="ECO:0000313" key="4">
    <source>
        <dbReference type="Proteomes" id="UP000285146"/>
    </source>
</evidence>
<feature type="signal peptide" evidence="2">
    <location>
        <begin position="1"/>
        <end position="30"/>
    </location>
</feature>
<feature type="region of interest" description="Disordered" evidence="1">
    <location>
        <begin position="46"/>
        <end position="78"/>
    </location>
</feature>
<dbReference type="OrthoDB" id="5410040at2759"/>
<dbReference type="EMBL" id="LKEB01000004">
    <property type="protein sequence ID" value="ROW16841.1"/>
    <property type="molecule type" value="Genomic_DNA"/>
</dbReference>
<proteinExistence type="predicted"/>
<gene>
    <name evidence="3" type="ORF">VPNG_01692</name>
</gene>
<feature type="compositionally biased region" description="Low complexity" evidence="1">
    <location>
        <begin position="62"/>
        <end position="75"/>
    </location>
</feature>
<feature type="compositionally biased region" description="Low complexity" evidence="1">
    <location>
        <begin position="122"/>
        <end position="132"/>
    </location>
</feature>
<evidence type="ECO:0000256" key="1">
    <source>
        <dbReference type="SAM" id="MobiDB-lite"/>
    </source>
</evidence>
<accession>A0A423XKM4</accession>
<feature type="chain" id="PRO_5019491985" description="Alpha-1,3-mannosyltransferase" evidence="2">
    <location>
        <begin position="31"/>
        <end position="144"/>
    </location>
</feature>
<dbReference type="GO" id="GO:0033617">
    <property type="term" value="P:mitochondrial respiratory chain complex IV assembly"/>
    <property type="evidence" value="ECO:0007669"/>
    <property type="project" value="TreeGrafter"/>
</dbReference>
<keyword evidence="4" id="KW-1185">Reference proteome</keyword>
<evidence type="ECO:0000256" key="2">
    <source>
        <dbReference type="SAM" id="SignalP"/>
    </source>
</evidence>
<dbReference type="AlphaFoldDB" id="A0A423XKM4"/>
<reference evidence="3 4" key="1">
    <citation type="submission" date="2015-09" db="EMBL/GenBank/DDBJ databases">
        <title>Host preference determinants of Valsa canker pathogens revealed by comparative genomics.</title>
        <authorList>
            <person name="Yin Z."/>
            <person name="Huang L."/>
        </authorList>
    </citation>
    <scope>NUCLEOTIDE SEQUENCE [LARGE SCALE GENOMIC DNA]</scope>
    <source>
        <strain evidence="3 4">SXYLt</strain>
    </source>
</reference>
<evidence type="ECO:0008006" key="5">
    <source>
        <dbReference type="Google" id="ProtNLM"/>
    </source>
</evidence>
<comment type="caution">
    <text evidence="3">The sequence shown here is derived from an EMBL/GenBank/DDBJ whole genome shotgun (WGS) entry which is preliminary data.</text>
</comment>
<protein>
    <recommendedName>
        <fullName evidence="5">Alpha-1,3-mannosyltransferase</fullName>
    </recommendedName>
</protein>
<feature type="compositionally biased region" description="Basic and acidic residues" evidence="1">
    <location>
        <begin position="135"/>
        <end position="144"/>
    </location>
</feature>
<organism evidence="3 4">
    <name type="scientific">Cytospora leucostoma</name>
    <dbReference type="NCBI Taxonomy" id="1230097"/>
    <lineage>
        <taxon>Eukaryota</taxon>
        <taxon>Fungi</taxon>
        <taxon>Dikarya</taxon>
        <taxon>Ascomycota</taxon>
        <taxon>Pezizomycotina</taxon>
        <taxon>Sordariomycetes</taxon>
        <taxon>Sordariomycetidae</taxon>
        <taxon>Diaporthales</taxon>
        <taxon>Cytosporaceae</taxon>
        <taxon>Cytospora</taxon>
    </lineage>
</organism>
<name>A0A423XKM4_9PEZI</name>
<dbReference type="InParanoid" id="A0A423XKM4"/>
<evidence type="ECO:0000313" key="3">
    <source>
        <dbReference type="EMBL" id="ROW16841.1"/>
    </source>
</evidence>
<dbReference type="Proteomes" id="UP000285146">
    <property type="component" value="Unassembled WGS sequence"/>
</dbReference>
<feature type="region of interest" description="Disordered" evidence="1">
    <location>
        <begin position="122"/>
        <end position="144"/>
    </location>
</feature>
<sequence>MPPHLHPRSRMTSSLFATTALGSFFVVALPHLLPCPAPRVTYADGEIIVDQDGRRRRRRRPTAQAQGGAEEATTTTKDDGVVQLSNITQEDLVEQQAMRRGHECPVPKPGGKLGELLGFHQTTTNTTNTTTTQHSDVEGRGRSV</sequence>
<dbReference type="GO" id="GO:0005759">
    <property type="term" value="C:mitochondrial matrix"/>
    <property type="evidence" value="ECO:0007669"/>
    <property type="project" value="TreeGrafter"/>
</dbReference>
<keyword evidence="2" id="KW-0732">Signal</keyword>
<dbReference type="PANTHER" id="PTHR40020:SF1">
    <property type="entry name" value="CYTOCHROME C OXIDASE ASSEMBLY FACTOR 2"/>
    <property type="match status" value="1"/>
</dbReference>
<dbReference type="PANTHER" id="PTHR40020">
    <property type="entry name" value="CYTOCHROME C OXIDASE ASSEMBLY FACTOR 2"/>
    <property type="match status" value="1"/>
</dbReference>